<dbReference type="HOGENOM" id="CLU_1485849_0_0_2"/>
<dbReference type="GO" id="GO:0042619">
    <property type="term" value="P:poly-hydroxybutyrate biosynthetic process"/>
    <property type="evidence" value="ECO:0007669"/>
    <property type="project" value="UniProtKB-KW"/>
</dbReference>
<keyword evidence="5" id="KW-0808">Transferase</keyword>
<evidence type="ECO:0000256" key="4">
    <source>
        <dbReference type="SAM" id="Coils"/>
    </source>
</evidence>
<dbReference type="Proteomes" id="UP000007954">
    <property type="component" value="Chromosome"/>
</dbReference>
<evidence type="ECO:0000256" key="3">
    <source>
        <dbReference type="ARBA" id="ARBA00022752"/>
    </source>
</evidence>
<dbReference type="AlphaFoldDB" id="G0LKV7"/>
<feature type="coiled-coil region" evidence="4">
    <location>
        <begin position="156"/>
        <end position="183"/>
    </location>
</feature>
<dbReference type="UniPathway" id="UPA00917"/>
<organism evidence="5 6">
    <name type="scientific">Haloquadratum walsbyi (strain DSM 16854 / JCM 12705 / C23)</name>
    <dbReference type="NCBI Taxonomy" id="768065"/>
    <lineage>
        <taxon>Archaea</taxon>
        <taxon>Methanobacteriati</taxon>
        <taxon>Methanobacteriota</taxon>
        <taxon>Stenosarchaea group</taxon>
        <taxon>Halobacteria</taxon>
        <taxon>Halobacteriales</taxon>
        <taxon>Haloferacaceae</taxon>
        <taxon>Haloquadratum</taxon>
    </lineage>
</organism>
<evidence type="ECO:0000256" key="1">
    <source>
        <dbReference type="ARBA" id="ARBA00004683"/>
    </source>
</evidence>
<dbReference type="OrthoDB" id="200001at2157"/>
<keyword evidence="4" id="KW-0175">Coiled coil</keyword>
<keyword evidence="3" id="KW-0583">PHB biosynthesis</keyword>
<dbReference type="GeneID" id="12447278"/>
<reference evidence="5 6" key="1">
    <citation type="journal article" date="2011" name="PLoS ONE">
        <title>Haloquadratum walsbyi: limited diversity in a global pond.</title>
        <authorList>
            <person name="Dyall-Smith M."/>
            <person name="Pfeiffer F."/>
            <person name="Klee K."/>
            <person name="Palm P."/>
            <person name="Gross K."/>
            <person name="Schuster S.C."/>
            <person name="Rampp M."/>
            <person name="Oesterhelt D."/>
        </authorList>
    </citation>
    <scope>NUCLEOTIDE SEQUENCE [LARGE SCALE GENOMIC DNA]</scope>
    <source>
        <strain evidence="6">DSM 16854 / JCM 12705 / C23</strain>
    </source>
</reference>
<accession>G0LKV7</accession>
<dbReference type="InterPro" id="IPR010123">
    <property type="entry name" value="PHA_synth_III_E"/>
</dbReference>
<dbReference type="BRENDA" id="2.3.1.304">
    <property type="organism ID" value="9421"/>
</dbReference>
<sequence length="184" mass="20853">MSNNANDPTEMMGTEMMESMFEQFSQTYTDALKRNMDAQSEFADTWMDSVDEMLSEEQFDDASEGAAEAYESWMQAAESSYERMGDMIQGEDVDPTDFRDIWLNAANEAFKESMSTTAFAAMTGQNLESVLDFQQQMNDTAEETLHGMGFATTGDIREIGERLVEVERRQQAIESKLDQLINQS</sequence>
<evidence type="ECO:0000313" key="5">
    <source>
        <dbReference type="EMBL" id="CCC40397.1"/>
    </source>
</evidence>
<comment type="pathway">
    <text evidence="1">Biopolymer metabolism; poly-(R)-3-hydroxybutanoate biosynthesis.</text>
</comment>
<evidence type="ECO:0000313" key="6">
    <source>
        <dbReference type="Proteomes" id="UP000007954"/>
    </source>
</evidence>
<dbReference type="Pfam" id="PF09712">
    <property type="entry name" value="PHA_synth_III_E"/>
    <property type="match status" value="1"/>
</dbReference>
<evidence type="ECO:0000256" key="2">
    <source>
        <dbReference type="ARBA" id="ARBA00019066"/>
    </source>
</evidence>
<dbReference type="RefSeq" id="WP_014556027.1">
    <property type="nucleotide sequence ID" value="NC_017459.1"/>
</dbReference>
<name>G0LKV7_HALWC</name>
<dbReference type="GO" id="GO:0016746">
    <property type="term" value="F:acyltransferase activity"/>
    <property type="evidence" value="ECO:0007669"/>
    <property type="project" value="UniProtKB-KW"/>
</dbReference>
<proteinExistence type="predicted"/>
<protein>
    <recommendedName>
        <fullName evidence="2">Poly(3-hydroxyalkanoate) polymerase subunit PhaE</fullName>
    </recommendedName>
</protein>
<keyword evidence="5" id="KW-0012">Acyltransferase</keyword>
<dbReference type="KEGG" id="hwc:Hqrw_2556"/>
<dbReference type="EMBL" id="FR746099">
    <property type="protein sequence ID" value="CCC40397.1"/>
    <property type="molecule type" value="Genomic_DNA"/>
</dbReference>
<gene>
    <name evidence="5" type="primary">phaE</name>
    <name evidence="5" type="ordered locus">Hqrw_2556</name>
</gene>